<accession>A0A9X3Z4E3</accession>
<sequence>MERILQSRFERAKAERNPGMLPDFLGSFFVFQRVRAKQCMISEHHMRRTAHPAVNDRTGLYNRG</sequence>
<evidence type="ECO:0000313" key="2">
    <source>
        <dbReference type="Proteomes" id="UP001151071"/>
    </source>
</evidence>
<comment type="caution">
    <text evidence="1">The sequence shown here is derived from an EMBL/GenBank/DDBJ whole genome shotgun (WGS) entry which is preliminary data.</text>
</comment>
<reference evidence="1" key="1">
    <citation type="submission" date="2022-12" db="EMBL/GenBank/DDBJ databases">
        <title>Draft genome sequence of the thermophilic strain Brevibacillus thermoruber HT42, isolated from Los Humeros, Puebla, Mexico, with biotechnological potential.</title>
        <authorList>
            <person name="Lara Sanchez J."/>
            <person name="Solis Palacios R."/>
            <person name="Bustos Baena A.S."/>
            <person name="Ruz Baez A.E."/>
            <person name="Espinosa Luna G."/>
            <person name="Oliart Ros R.M."/>
        </authorList>
    </citation>
    <scope>NUCLEOTIDE SEQUENCE</scope>
    <source>
        <strain evidence="1">HT42</strain>
    </source>
</reference>
<dbReference type="EMBL" id="JAPYYP010000023">
    <property type="protein sequence ID" value="MDA5109876.1"/>
    <property type="molecule type" value="Genomic_DNA"/>
</dbReference>
<name>A0A9X3Z4E3_9BACL</name>
<evidence type="ECO:0000313" key="1">
    <source>
        <dbReference type="EMBL" id="MDA5109876.1"/>
    </source>
</evidence>
<gene>
    <name evidence="1" type="ORF">O3V59_16030</name>
</gene>
<proteinExistence type="predicted"/>
<dbReference type="Proteomes" id="UP001151071">
    <property type="component" value="Unassembled WGS sequence"/>
</dbReference>
<dbReference type="RefSeq" id="WP_152523448.1">
    <property type="nucleotide sequence ID" value="NZ_JAPYYP010000023.1"/>
</dbReference>
<keyword evidence="2" id="KW-1185">Reference proteome</keyword>
<protein>
    <submittedName>
        <fullName evidence="1">Uncharacterized protein</fullName>
    </submittedName>
</protein>
<organism evidence="1 2">
    <name type="scientific">Brevibacillus thermoruber</name>
    <dbReference type="NCBI Taxonomy" id="33942"/>
    <lineage>
        <taxon>Bacteria</taxon>
        <taxon>Bacillati</taxon>
        <taxon>Bacillota</taxon>
        <taxon>Bacilli</taxon>
        <taxon>Bacillales</taxon>
        <taxon>Paenibacillaceae</taxon>
        <taxon>Brevibacillus</taxon>
    </lineage>
</organism>
<dbReference type="AlphaFoldDB" id="A0A9X3Z4E3"/>